<feature type="binding site" evidence="4">
    <location>
        <position position="33"/>
    </location>
    <ligand>
        <name>Mg(2+)</name>
        <dbReference type="ChEBI" id="CHEBI:18420"/>
    </ligand>
</feature>
<feature type="binding site" evidence="3">
    <location>
        <begin position="128"/>
        <end position="131"/>
    </location>
    <ligand>
        <name>GTP</name>
        <dbReference type="ChEBI" id="CHEBI:37565"/>
    </ligand>
</feature>
<dbReference type="InterPro" id="IPR016576">
    <property type="entry name" value="Ribosomal_mL63"/>
</dbReference>
<dbReference type="Proteomes" id="UP000075884">
    <property type="component" value="Unassembled WGS sequence"/>
</dbReference>
<dbReference type="GO" id="GO:1905515">
    <property type="term" value="P:non-motile cilium assembly"/>
    <property type="evidence" value="ECO:0007669"/>
    <property type="project" value="TreeGrafter"/>
</dbReference>
<dbReference type="GO" id="GO:0097730">
    <property type="term" value="C:non-motile cilium"/>
    <property type="evidence" value="ECO:0007669"/>
    <property type="project" value="TreeGrafter"/>
</dbReference>
<evidence type="ECO:0000313" key="7">
    <source>
        <dbReference type="Proteomes" id="UP000075884"/>
    </source>
</evidence>
<dbReference type="GO" id="GO:0097500">
    <property type="term" value="P:receptor localization to non-motile cilium"/>
    <property type="evidence" value="ECO:0007669"/>
    <property type="project" value="TreeGrafter"/>
</dbReference>
<dbReference type="PROSITE" id="PS51417">
    <property type="entry name" value="ARF"/>
    <property type="match status" value="1"/>
</dbReference>
<feature type="compositionally biased region" description="Basic residues" evidence="5">
    <location>
        <begin position="218"/>
        <end position="238"/>
    </location>
</feature>
<dbReference type="AlphaFoldDB" id="A0A182N6V3"/>
<feature type="binding site" evidence="4">
    <location>
        <position position="50"/>
    </location>
    <ligand>
        <name>Mg(2+)</name>
        <dbReference type="ChEBI" id="CHEBI:18420"/>
    </ligand>
</feature>
<dbReference type="SMART" id="SM00178">
    <property type="entry name" value="SAR"/>
    <property type="match status" value="1"/>
</dbReference>
<keyword evidence="4" id="KW-0460">Magnesium</keyword>
<evidence type="ECO:0000256" key="4">
    <source>
        <dbReference type="PIRSR" id="PIRSR606689-2"/>
    </source>
</evidence>
<dbReference type="SMART" id="SM00177">
    <property type="entry name" value="ARF"/>
    <property type="match status" value="1"/>
</dbReference>
<dbReference type="InterPro" id="IPR006689">
    <property type="entry name" value="Small_GTPase_ARF/SAR"/>
</dbReference>
<dbReference type="GO" id="GO:0005761">
    <property type="term" value="C:mitochondrial ribosome"/>
    <property type="evidence" value="ECO:0007669"/>
    <property type="project" value="InterPro"/>
</dbReference>
<feature type="binding site" evidence="3">
    <location>
        <begin position="26"/>
        <end position="33"/>
    </location>
    <ligand>
        <name>GTP</name>
        <dbReference type="ChEBI" id="CHEBI:37565"/>
    </ligand>
</feature>
<dbReference type="GO" id="GO:0003924">
    <property type="term" value="F:GTPase activity"/>
    <property type="evidence" value="ECO:0007669"/>
    <property type="project" value="InterPro"/>
</dbReference>
<reference evidence="7" key="1">
    <citation type="submission" date="2013-03" db="EMBL/GenBank/DDBJ databases">
        <title>The Genome Sequence of Anopheles dirus WRAIR2.</title>
        <authorList>
            <consortium name="The Broad Institute Genomics Platform"/>
            <person name="Neafsey D.E."/>
            <person name="Walton C."/>
            <person name="Walker B."/>
            <person name="Young S.K."/>
            <person name="Zeng Q."/>
            <person name="Gargeya S."/>
            <person name="Fitzgerald M."/>
            <person name="Haas B."/>
            <person name="Abouelleil A."/>
            <person name="Allen A.W."/>
            <person name="Alvarado L."/>
            <person name="Arachchi H.M."/>
            <person name="Berlin A.M."/>
            <person name="Chapman S.B."/>
            <person name="Gainer-Dewar J."/>
            <person name="Goldberg J."/>
            <person name="Griggs A."/>
            <person name="Gujja S."/>
            <person name="Hansen M."/>
            <person name="Howarth C."/>
            <person name="Imamovic A."/>
            <person name="Ireland A."/>
            <person name="Larimer J."/>
            <person name="McCowan C."/>
            <person name="Murphy C."/>
            <person name="Pearson M."/>
            <person name="Poon T.W."/>
            <person name="Priest M."/>
            <person name="Roberts A."/>
            <person name="Saif S."/>
            <person name="Shea T."/>
            <person name="Sisk P."/>
            <person name="Sykes S."/>
            <person name="Wortman J."/>
            <person name="Nusbaum C."/>
            <person name="Birren B."/>
        </authorList>
    </citation>
    <scope>NUCLEOTIDE SEQUENCE [LARGE SCALE GENOMIC DNA]</scope>
    <source>
        <strain evidence="7">WRAIR2</strain>
    </source>
</reference>
<evidence type="ECO:0000313" key="6">
    <source>
        <dbReference type="EnsemblMetazoa" id="ADIR003376-PA"/>
    </source>
</evidence>
<evidence type="ECO:0000256" key="2">
    <source>
        <dbReference type="ARBA" id="ARBA00023134"/>
    </source>
</evidence>
<dbReference type="InterPro" id="IPR051995">
    <property type="entry name" value="Ciliary_GTPase"/>
</dbReference>
<feature type="binding site" evidence="3">
    <location>
        <position position="72"/>
    </location>
    <ligand>
        <name>GTP</name>
        <dbReference type="ChEBI" id="CHEBI:37565"/>
    </ligand>
</feature>
<evidence type="ECO:0000256" key="3">
    <source>
        <dbReference type="PIRSR" id="PIRSR606689-1"/>
    </source>
</evidence>
<dbReference type="Pfam" id="PF14978">
    <property type="entry name" value="MRP-63"/>
    <property type="match status" value="1"/>
</dbReference>
<sequence length="436" mass="49152">MGTIFAKCCKKEPESNDDALSILVLGIENSGKTEIAFKICHRKRGDYAPTKGCRLFETVVADTDIKLIEIGGGSDLRDIWKYYFLDALAVIFVIDASNIHNICESYKIFQNLMAHEFLAGKPFLVLANKQDLPESVDCIEICEYLDVEYMANRYRCPCLVEACGNWGTPLNEANEYDGLSYGIQWLVATVLAHRQFIMNRINFHKLMLGREGTDASRTIKRPRTGVRSAGSRRKRKDSRPKTAPSSQQAWLMENDNNYLIKRNSIISVKSIPTSTTTERTNNSSTKATTTSDSGLSVVDEGVEISQTSSSTDPPTVLHLRKEDMTLEDLSLSFSINEPNGTAKSVNGNIFRGKNRLVKRVTPRAAQTLIREYEQTEANMKLLLHPYLTNEQSSGHAKELGKKEQLVSKWREEQLKMKPHVTIAERLAHLQVKNVWD</sequence>
<keyword evidence="1 3" id="KW-0547">Nucleotide-binding</keyword>
<dbReference type="PANTHER" id="PTHR46090:SF2">
    <property type="entry name" value="ADP-RIBOSYLATION FACTOR-LIKE PROTEIN 13B"/>
    <property type="match status" value="1"/>
</dbReference>
<name>A0A182N6V3_9DIPT</name>
<feature type="region of interest" description="Disordered" evidence="5">
    <location>
        <begin position="214"/>
        <end position="250"/>
    </location>
</feature>
<dbReference type="GO" id="GO:0005525">
    <property type="term" value="F:GTP binding"/>
    <property type="evidence" value="ECO:0007669"/>
    <property type="project" value="UniProtKB-KW"/>
</dbReference>
<dbReference type="GO" id="GO:0060170">
    <property type="term" value="C:ciliary membrane"/>
    <property type="evidence" value="ECO:0007669"/>
    <property type="project" value="TreeGrafter"/>
</dbReference>
<dbReference type="GO" id="GO:0046872">
    <property type="term" value="F:metal ion binding"/>
    <property type="evidence" value="ECO:0007669"/>
    <property type="project" value="UniProtKB-KW"/>
</dbReference>
<evidence type="ECO:0008006" key="8">
    <source>
        <dbReference type="Google" id="ProtNLM"/>
    </source>
</evidence>
<keyword evidence="7" id="KW-1185">Reference proteome</keyword>
<accession>A0A182N6V3</accession>
<dbReference type="InterPro" id="IPR027417">
    <property type="entry name" value="P-loop_NTPase"/>
</dbReference>
<dbReference type="EnsemblMetazoa" id="ADIR003376-RA">
    <property type="protein sequence ID" value="ADIR003376-PA"/>
    <property type="gene ID" value="ADIR003376"/>
</dbReference>
<dbReference type="VEuPathDB" id="VectorBase:ADIR003376"/>
<feature type="region of interest" description="Disordered" evidence="5">
    <location>
        <begin position="273"/>
        <end position="295"/>
    </location>
</feature>
<dbReference type="Pfam" id="PF00025">
    <property type="entry name" value="Arf"/>
    <property type="match status" value="1"/>
</dbReference>
<protein>
    <recommendedName>
        <fullName evidence="8">ADP-ribosylation factor-like protein 13B</fullName>
    </recommendedName>
</protein>
<reference evidence="6" key="2">
    <citation type="submission" date="2020-05" db="UniProtKB">
        <authorList>
            <consortium name="EnsemblMetazoa"/>
        </authorList>
    </citation>
    <scope>IDENTIFICATION</scope>
    <source>
        <strain evidence="6">WRAIR2</strain>
    </source>
</reference>
<proteinExistence type="predicted"/>
<dbReference type="PRINTS" id="PR00328">
    <property type="entry name" value="SAR1GTPBP"/>
</dbReference>
<feature type="compositionally biased region" description="Low complexity" evidence="5">
    <location>
        <begin position="273"/>
        <end position="293"/>
    </location>
</feature>
<keyword evidence="2 3" id="KW-0342">GTP-binding</keyword>
<evidence type="ECO:0000256" key="1">
    <source>
        <dbReference type="ARBA" id="ARBA00022741"/>
    </source>
</evidence>
<organism evidence="6 7">
    <name type="scientific">Anopheles dirus</name>
    <dbReference type="NCBI Taxonomy" id="7168"/>
    <lineage>
        <taxon>Eukaryota</taxon>
        <taxon>Metazoa</taxon>
        <taxon>Ecdysozoa</taxon>
        <taxon>Arthropoda</taxon>
        <taxon>Hexapoda</taxon>
        <taxon>Insecta</taxon>
        <taxon>Pterygota</taxon>
        <taxon>Neoptera</taxon>
        <taxon>Endopterygota</taxon>
        <taxon>Diptera</taxon>
        <taxon>Nematocera</taxon>
        <taxon>Culicoidea</taxon>
        <taxon>Culicidae</taxon>
        <taxon>Anophelinae</taxon>
        <taxon>Anopheles</taxon>
    </lineage>
</organism>
<dbReference type="PANTHER" id="PTHR46090">
    <property type="entry name" value="ADP-RIBOSYLATION FACTOR-LIKE PROTEIN 13B"/>
    <property type="match status" value="1"/>
</dbReference>
<evidence type="ECO:0000256" key="5">
    <source>
        <dbReference type="SAM" id="MobiDB-lite"/>
    </source>
</evidence>
<keyword evidence="4" id="KW-0479">Metal-binding</keyword>
<dbReference type="Gene3D" id="3.40.50.300">
    <property type="entry name" value="P-loop containing nucleotide triphosphate hydrolases"/>
    <property type="match status" value="1"/>
</dbReference>
<dbReference type="SUPFAM" id="SSF52540">
    <property type="entry name" value="P-loop containing nucleoside triphosphate hydrolases"/>
    <property type="match status" value="1"/>
</dbReference>